<protein>
    <submittedName>
        <fullName evidence="1">Uncharacterized protein</fullName>
    </submittedName>
</protein>
<keyword evidence="2" id="KW-1185">Reference proteome</keyword>
<organism evidence="1 2">
    <name type="scientific">Blyttiomyces helicus</name>
    <dbReference type="NCBI Taxonomy" id="388810"/>
    <lineage>
        <taxon>Eukaryota</taxon>
        <taxon>Fungi</taxon>
        <taxon>Fungi incertae sedis</taxon>
        <taxon>Chytridiomycota</taxon>
        <taxon>Chytridiomycota incertae sedis</taxon>
        <taxon>Chytridiomycetes</taxon>
        <taxon>Chytridiomycetes incertae sedis</taxon>
        <taxon>Blyttiomyces</taxon>
    </lineage>
</organism>
<name>A0A4P9WDI9_9FUNG</name>
<gene>
    <name evidence="1" type="ORF">BDK51DRAFT_48595</name>
</gene>
<accession>A0A4P9WDI9</accession>
<evidence type="ECO:0000313" key="1">
    <source>
        <dbReference type="EMBL" id="RKO90614.1"/>
    </source>
</evidence>
<sequence length="229" mass="25882">MDIPLPAILHNTLDPDDHIPGLCITPPQFRTLLIATDRDDFVRVHQLPSGTFSVLHQDRSKAPDIVHQICLRCHHFKDDQQCNAMALPNTLACKSHANSPFSISANHIKKMAKMRCDIVQDVQLSSRCGTDGLDNGYCQCRGVPARHLTDRNKRQQWHGPENGLPYYFWARSADNKELPRKVCCQFAPTPSLIRGPHPQHHSQAVEQNLRHLRNLRAVPPPQKPENLAA</sequence>
<evidence type="ECO:0000313" key="2">
    <source>
        <dbReference type="Proteomes" id="UP000269721"/>
    </source>
</evidence>
<dbReference type="EMBL" id="KZ995464">
    <property type="protein sequence ID" value="RKO90614.1"/>
    <property type="molecule type" value="Genomic_DNA"/>
</dbReference>
<reference evidence="2" key="1">
    <citation type="journal article" date="2018" name="Nat. Microbiol.">
        <title>Leveraging single-cell genomics to expand the fungal tree of life.</title>
        <authorList>
            <person name="Ahrendt S.R."/>
            <person name="Quandt C.A."/>
            <person name="Ciobanu D."/>
            <person name="Clum A."/>
            <person name="Salamov A."/>
            <person name="Andreopoulos B."/>
            <person name="Cheng J.F."/>
            <person name="Woyke T."/>
            <person name="Pelin A."/>
            <person name="Henrissat B."/>
            <person name="Reynolds N.K."/>
            <person name="Benny G.L."/>
            <person name="Smith M.E."/>
            <person name="James T.Y."/>
            <person name="Grigoriev I.V."/>
        </authorList>
    </citation>
    <scope>NUCLEOTIDE SEQUENCE [LARGE SCALE GENOMIC DNA]</scope>
</reference>
<proteinExistence type="predicted"/>
<dbReference type="AlphaFoldDB" id="A0A4P9WDI9"/>
<dbReference type="Proteomes" id="UP000269721">
    <property type="component" value="Unassembled WGS sequence"/>
</dbReference>